<gene>
    <name evidence="1" type="ORF">TCON_0567</name>
</gene>
<accession>A0ABQ7I1J1</accession>
<dbReference type="EMBL" id="SBIQ01000022">
    <property type="protein sequence ID" value="KAF7684244.1"/>
    <property type="molecule type" value="Genomic_DNA"/>
</dbReference>
<protein>
    <submittedName>
        <fullName evidence="1">Uncharacterized protein</fullName>
    </submittedName>
</protein>
<evidence type="ECO:0000313" key="2">
    <source>
        <dbReference type="Proteomes" id="UP001516464"/>
    </source>
</evidence>
<evidence type="ECO:0000313" key="1">
    <source>
        <dbReference type="EMBL" id="KAF7684244.1"/>
    </source>
</evidence>
<organism evidence="1 2">
    <name type="scientific">Astathelohania contejeani</name>
    <dbReference type="NCBI Taxonomy" id="164912"/>
    <lineage>
        <taxon>Eukaryota</taxon>
        <taxon>Fungi</taxon>
        <taxon>Fungi incertae sedis</taxon>
        <taxon>Microsporidia</taxon>
        <taxon>Astathelohaniidae</taxon>
        <taxon>Astathelohania</taxon>
    </lineage>
</organism>
<proteinExistence type="predicted"/>
<dbReference type="Proteomes" id="UP001516464">
    <property type="component" value="Unassembled WGS sequence"/>
</dbReference>
<name>A0ABQ7I1J1_9MICR</name>
<comment type="caution">
    <text evidence="1">The sequence shown here is derived from an EMBL/GenBank/DDBJ whole genome shotgun (WGS) entry which is preliminary data.</text>
</comment>
<sequence>MLTLNNDLKYFERIENITDKKNLLEIFKKRRNLVVTEPFIGLDAHSIAIIEDITKLNIQIDLSSLMSADDILEITMNVDLIETTLIYLLINFKSSFVDANIFLPLLNNLIELTLNNTKNISLISIKLIWLMLKNHDLLLIINSQALLLIN</sequence>
<reference evidence="1 2" key="1">
    <citation type="submission" date="2019-01" db="EMBL/GenBank/DDBJ databases">
        <title>Genomes sequencing and comparative genomics of infectious freshwater microsporidia, Cucumispora dikerogammari and Thelohania contejeani.</title>
        <authorList>
            <person name="Cormier A."/>
            <person name="Giraud I."/>
            <person name="Wattier R."/>
            <person name="Teixeira M."/>
            <person name="Grandjean F."/>
            <person name="Rigaud T."/>
            <person name="Cordaux R."/>
        </authorList>
    </citation>
    <scope>NUCLEOTIDE SEQUENCE [LARGE SCALE GENOMIC DNA]</scope>
    <source>
        <strain evidence="1">T1</strain>
        <tissue evidence="1">Spores</tissue>
    </source>
</reference>
<keyword evidence="2" id="KW-1185">Reference proteome</keyword>